<reference evidence="13" key="1">
    <citation type="submission" date="2023-10" db="EMBL/GenBank/DDBJ databases">
        <title>Genome of Potential pathogenic bacteria in Crohn's disease.</title>
        <authorList>
            <person name="Rodriguez-Palacios A."/>
        </authorList>
    </citation>
    <scope>NUCLEOTIDE SEQUENCE</scope>
    <source>
        <strain evidence="13">CavFT-hAR50</strain>
    </source>
</reference>
<evidence type="ECO:0000313" key="14">
    <source>
        <dbReference type="Proteomes" id="UP001181247"/>
    </source>
</evidence>
<evidence type="ECO:0000256" key="2">
    <source>
        <dbReference type="ARBA" id="ARBA00022448"/>
    </source>
</evidence>
<dbReference type="InterPro" id="IPR039426">
    <property type="entry name" value="TonB-dep_rcpt-like"/>
</dbReference>
<dbReference type="NCBIfam" id="TIGR04057">
    <property type="entry name" value="SusC_RagA_signa"/>
    <property type="match status" value="1"/>
</dbReference>
<evidence type="ECO:0000256" key="8">
    <source>
        <dbReference type="PROSITE-ProRule" id="PRU01360"/>
    </source>
</evidence>
<dbReference type="NCBIfam" id="TIGR04056">
    <property type="entry name" value="OMP_RagA_SusC"/>
    <property type="match status" value="1"/>
</dbReference>
<dbReference type="Pfam" id="PF07715">
    <property type="entry name" value="Plug"/>
    <property type="match status" value="1"/>
</dbReference>
<comment type="caution">
    <text evidence="13">The sequence shown here is derived from an EMBL/GenBank/DDBJ whole genome shotgun (WGS) entry which is preliminary data.</text>
</comment>
<dbReference type="InterPro" id="IPR012910">
    <property type="entry name" value="Plug_dom"/>
</dbReference>
<dbReference type="InterPro" id="IPR036942">
    <property type="entry name" value="Beta-barrel_TonB_sf"/>
</dbReference>
<feature type="signal peptide" evidence="10">
    <location>
        <begin position="1"/>
        <end position="21"/>
    </location>
</feature>
<evidence type="ECO:0000256" key="3">
    <source>
        <dbReference type="ARBA" id="ARBA00022452"/>
    </source>
</evidence>
<dbReference type="AlphaFoldDB" id="A0AAE4IDA2"/>
<evidence type="ECO:0000256" key="7">
    <source>
        <dbReference type="ARBA" id="ARBA00023237"/>
    </source>
</evidence>
<dbReference type="Gene3D" id="2.60.40.1120">
    <property type="entry name" value="Carboxypeptidase-like, regulatory domain"/>
    <property type="match status" value="1"/>
</dbReference>
<dbReference type="PROSITE" id="PS52016">
    <property type="entry name" value="TONB_DEPENDENT_REC_3"/>
    <property type="match status" value="1"/>
</dbReference>
<evidence type="ECO:0000256" key="1">
    <source>
        <dbReference type="ARBA" id="ARBA00004571"/>
    </source>
</evidence>
<accession>A0AAE4IDA2</accession>
<feature type="domain" description="TonB-dependent receptor-like beta-barrel" evidence="11">
    <location>
        <begin position="435"/>
        <end position="805"/>
    </location>
</feature>
<proteinExistence type="inferred from homology"/>
<feature type="chain" id="PRO_5042153494" evidence="10">
    <location>
        <begin position="22"/>
        <end position="1060"/>
    </location>
</feature>
<dbReference type="EMBL" id="JAWDEU010000002">
    <property type="protein sequence ID" value="MDU0244179.1"/>
    <property type="molecule type" value="Genomic_DNA"/>
</dbReference>
<evidence type="ECO:0000256" key="4">
    <source>
        <dbReference type="ARBA" id="ARBA00022692"/>
    </source>
</evidence>
<dbReference type="SUPFAM" id="SSF56935">
    <property type="entry name" value="Porins"/>
    <property type="match status" value="1"/>
</dbReference>
<dbReference type="InterPro" id="IPR037066">
    <property type="entry name" value="Plug_dom_sf"/>
</dbReference>
<evidence type="ECO:0000313" key="13">
    <source>
        <dbReference type="EMBL" id="MDU0244179.1"/>
    </source>
</evidence>
<dbReference type="Gene3D" id="2.170.130.10">
    <property type="entry name" value="TonB-dependent receptor, plug domain"/>
    <property type="match status" value="1"/>
</dbReference>
<evidence type="ECO:0000256" key="6">
    <source>
        <dbReference type="ARBA" id="ARBA00023136"/>
    </source>
</evidence>
<feature type="domain" description="TonB-dependent receptor plug" evidence="12">
    <location>
        <begin position="119"/>
        <end position="239"/>
    </location>
</feature>
<dbReference type="InterPro" id="IPR008969">
    <property type="entry name" value="CarboxyPept-like_regulatory"/>
</dbReference>
<dbReference type="FunFam" id="2.170.130.10:FF:000023">
    <property type="entry name" value="SusC/RagA family TonB-linked outer membrane protein"/>
    <property type="match status" value="1"/>
</dbReference>
<dbReference type="GO" id="GO:0009279">
    <property type="term" value="C:cell outer membrane"/>
    <property type="evidence" value="ECO:0007669"/>
    <property type="project" value="UniProtKB-SubCell"/>
</dbReference>
<keyword evidence="4 8" id="KW-0812">Transmembrane</keyword>
<keyword evidence="3 8" id="KW-1134">Transmembrane beta strand</keyword>
<sequence length="1060" mass="116877">MKGRIVMMLIYLFFSIGLLTAQDATVQGIVVSSEDNEPVVGASVLVVGTSLGVTTDIDGKFVIQDVPGTAKEIRVSYIGMQSQNMAISKGMMRIVLKIDAQVLDEVVVTAMGISRNKKALGYAATSVKGDEIANSRTVNPMNALQGKVAGVDISTAPGPGATQNVIIRGASSFGNNQPLYVVDGVPITNEQNRSGDDLNDQVDFGSGINALNPDDIADMTVLKGAAATALYGSRAANGVVMITTKSGQNTHGKVQVVYDGGYTISRVGRLPDEQTQFGQGWSGMSGGPNLHENGNWGAAYDGKDRVWGNIVDDEQLVKPYAYLKNRVRDFYDLGRNYKNALSLSGGTERTNYFVSLSQNSVDGVIPTSQDSYNRYTLATRGSHQAGKVKVSTSINVSAEKTKAVGSGQGASLHRSLYEIANDISIVDLKDYNNKFHNLDNYFTYYGTNPYYVLHENGAVQRKYKFFGKFQLDYDVLKELKATYRFGGDYETSRSDTHIAPTQITEGSNNDGYVTEVAGNYTEKRIERMQLNHDFMLSYNHNFGEDLSLGVIAGFNANERKYSELSGSVNSIDVPGFYNLTNSRQPAVSEQYKSTRRLVGLYMNADLGFRDYLYLTLTARNDWSSTLPQKNNSYFYPGATLSFLLTDFLEKKGVNTGIVDFAKMRVAYGMTGNDADLYYVYDRFVAASSSNPGYPNVDDLTFPLNGVNSYSVSNRLGNSNLKPELTSEFEVGLEANFFKNRVGIDFSYYNRYTKDLIEVLPKDPSTGYTSQIGNLGDVRNQGFELTLNLTPVRLKDFEWRLSWNMSVNKNKVEKLDVDEVFLGGYGGAGIYAVEGKALGQFKIYGVQKAMVDGKECIVVDGAGMPLESVDQEYFGKDINEKYRMGMTNMFTWKGLSLFATLDYRHGGYIYSNTKDYMHWTGSGPETVYNDRKPFLVPNSVVSNGDGTYSENTVQVDPTALHTFYSNGNFRGAQEFIISRSYLKLRDAGVAYQLPKSWCSKLGLNGVRLSFNVSNILLWTPKENAYIDPETTTFGNDVSAKFGEFGANPSNESYSFGLNIAF</sequence>
<protein>
    <submittedName>
        <fullName evidence="13">SusC/RagA family TonB-linked outer membrane protein</fullName>
    </submittedName>
</protein>
<dbReference type="Pfam" id="PF13715">
    <property type="entry name" value="CarbopepD_reg_2"/>
    <property type="match status" value="1"/>
</dbReference>
<comment type="subcellular location">
    <subcellularLocation>
        <location evidence="1 8">Cell outer membrane</location>
        <topology evidence="1 8">Multi-pass membrane protein</topology>
    </subcellularLocation>
</comment>
<name>A0AAE4IDA2_BACUN</name>
<dbReference type="Pfam" id="PF00593">
    <property type="entry name" value="TonB_dep_Rec_b-barrel"/>
    <property type="match status" value="1"/>
</dbReference>
<keyword evidence="7 8" id="KW-0998">Cell outer membrane</keyword>
<gene>
    <name evidence="13" type="ORF">RVH16_05535</name>
</gene>
<evidence type="ECO:0000256" key="10">
    <source>
        <dbReference type="SAM" id="SignalP"/>
    </source>
</evidence>
<dbReference type="Proteomes" id="UP001181247">
    <property type="component" value="Unassembled WGS sequence"/>
</dbReference>
<keyword evidence="2 8" id="KW-0813">Transport</keyword>
<dbReference type="InterPro" id="IPR023997">
    <property type="entry name" value="TonB-dep_OMP_SusC/RagA_CS"/>
</dbReference>
<evidence type="ECO:0000259" key="12">
    <source>
        <dbReference type="Pfam" id="PF07715"/>
    </source>
</evidence>
<dbReference type="InterPro" id="IPR023996">
    <property type="entry name" value="TonB-dep_OMP_SusC/RagA"/>
</dbReference>
<organism evidence="13 14">
    <name type="scientific">Bacteroides uniformis</name>
    <dbReference type="NCBI Taxonomy" id="820"/>
    <lineage>
        <taxon>Bacteria</taxon>
        <taxon>Pseudomonadati</taxon>
        <taxon>Bacteroidota</taxon>
        <taxon>Bacteroidia</taxon>
        <taxon>Bacteroidales</taxon>
        <taxon>Bacteroidaceae</taxon>
        <taxon>Bacteroides</taxon>
    </lineage>
</organism>
<evidence type="ECO:0000256" key="5">
    <source>
        <dbReference type="ARBA" id="ARBA00023077"/>
    </source>
</evidence>
<keyword evidence="10" id="KW-0732">Signal</keyword>
<dbReference type="Gene3D" id="2.40.170.20">
    <property type="entry name" value="TonB-dependent receptor, beta-barrel domain"/>
    <property type="match status" value="1"/>
</dbReference>
<evidence type="ECO:0000259" key="11">
    <source>
        <dbReference type="Pfam" id="PF00593"/>
    </source>
</evidence>
<dbReference type="RefSeq" id="WP_315977163.1">
    <property type="nucleotide sequence ID" value="NZ_JAWDEU010000002.1"/>
</dbReference>
<comment type="similarity">
    <text evidence="8 9">Belongs to the TonB-dependent receptor family.</text>
</comment>
<keyword evidence="5 9" id="KW-0798">TonB box</keyword>
<evidence type="ECO:0000256" key="9">
    <source>
        <dbReference type="RuleBase" id="RU003357"/>
    </source>
</evidence>
<keyword evidence="6 8" id="KW-0472">Membrane</keyword>
<dbReference type="SUPFAM" id="SSF49464">
    <property type="entry name" value="Carboxypeptidase regulatory domain-like"/>
    <property type="match status" value="1"/>
</dbReference>
<dbReference type="InterPro" id="IPR000531">
    <property type="entry name" value="Beta-barrel_TonB"/>
</dbReference>